<comment type="caution">
    <text evidence="2">The sequence shown here is derived from an EMBL/GenBank/DDBJ whole genome shotgun (WGS) entry which is preliminary data.</text>
</comment>
<protein>
    <submittedName>
        <fullName evidence="2">Uncharacterized protein</fullName>
    </submittedName>
</protein>
<reference evidence="2" key="1">
    <citation type="submission" date="2020-10" db="EMBL/GenBank/DDBJ databases">
        <title>The Whole-Genome Sequence of Metschnikowia persimmonesis, a Novel Endophytic Yeast Species Isolated from Medicinal Plant Diospyros kaki Thumb.</title>
        <authorList>
            <person name="Rahmat E."/>
            <person name="Kang Y."/>
        </authorList>
    </citation>
    <scope>NUCLEOTIDE SEQUENCE</scope>
    <source>
        <strain evidence="2">KIOM G15050</strain>
    </source>
</reference>
<dbReference type="EMBL" id="JACBPP010000005">
    <property type="protein sequence ID" value="KAF8001507.1"/>
    <property type="molecule type" value="Genomic_DNA"/>
</dbReference>
<feature type="signal peptide" evidence="1">
    <location>
        <begin position="1"/>
        <end position="17"/>
    </location>
</feature>
<feature type="chain" id="PRO_5034363953" evidence="1">
    <location>
        <begin position="18"/>
        <end position="676"/>
    </location>
</feature>
<evidence type="ECO:0000256" key="1">
    <source>
        <dbReference type="SAM" id="SignalP"/>
    </source>
</evidence>
<sequence length="676" mass="69165">MRPNTFVLSALASLVAAAAVSVTFFAVSLDKYISGPISSVHEGAGTNYFIITKGGSGEKFDLKNGVATTKQGPFLSYVGISGSYLAAGPAVSPSTFRFQGDKIDNYEFWACKNTYDPYLYSSKNHIIVVGKKLVKIVKVTTGGPTPSPVIPSPGRQNTTVNTTDITVTDYTTYCPAHTTVTITTCSNHRCAPTTITVTAATTITIKGECLVPTTVTHNVPVTKTVYTTHVTVDGLTTYCPAHTTLTITTCSNHRCAPTTLTVIAGATITIRGECLVPTTVTRTVPVTKTSTVYTSHVTVNEYTTYCPASTVVTVTLCNLKCAPKFITVTRATTLTVTGDVLVPTTVTSVFSSTPYTGSANSSTTFALSALASLAAVTAESVTFSAVSLDKSINAPISSIHEGAGINYFLVAEGGSGEEFDLENGNIGDPYSYSTRSYVITANEKGNSTAPFGECTPVSIVKAAAAGASSAVTSAVASSTAGPSHSGWSNGTVVTTDVTVTDYTTYCPASTIVTITTCSDHKCAPTTITASEATTITITGECVVPTTVASSSLAAPAHTSSTSKASTVYTTDVTVTGYTTYCPASTVVTVTTCSNNKCAPKTTTVSEATTLTVSGECVVPTTVTSAVTSAKPSSASTLVTKSAALSSAPASVSTFDNGAGKAAAGAVGLVGALALLI</sequence>
<proteinExistence type="predicted"/>
<dbReference type="Proteomes" id="UP000649328">
    <property type="component" value="Unassembled WGS sequence"/>
</dbReference>
<name>A0A8H7GS08_9ASCO</name>
<evidence type="ECO:0000313" key="3">
    <source>
        <dbReference type="Proteomes" id="UP000649328"/>
    </source>
</evidence>
<keyword evidence="3" id="KW-1185">Reference proteome</keyword>
<accession>A0A8H7GS08</accession>
<keyword evidence="1" id="KW-0732">Signal</keyword>
<dbReference type="AlphaFoldDB" id="A0A8H7GS08"/>
<gene>
    <name evidence="2" type="ORF">HF325_004008</name>
</gene>
<organism evidence="2 3">
    <name type="scientific">Metschnikowia pulcherrima</name>
    <dbReference type="NCBI Taxonomy" id="27326"/>
    <lineage>
        <taxon>Eukaryota</taxon>
        <taxon>Fungi</taxon>
        <taxon>Dikarya</taxon>
        <taxon>Ascomycota</taxon>
        <taxon>Saccharomycotina</taxon>
        <taxon>Pichiomycetes</taxon>
        <taxon>Metschnikowiaceae</taxon>
        <taxon>Metschnikowia</taxon>
    </lineage>
</organism>
<dbReference type="OrthoDB" id="4095837at2759"/>
<evidence type="ECO:0000313" key="2">
    <source>
        <dbReference type="EMBL" id="KAF8001507.1"/>
    </source>
</evidence>